<protein>
    <submittedName>
        <fullName evidence="1">Uncharacterized protein</fullName>
    </submittedName>
</protein>
<name>A0A381Z1Z2_9ZZZZ</name>
<dbReference type="AlphaFoldDB" id="A0A381Z1Z2"/>
<proteinExistence type="predicted"/>
<evidence type="ECO:0000313" key="1">
    <source>
        <dbReference type="EMBL" id="SVA82922.1"/>
    </source>
</evidence>
<sequence>MVYGSGIATPNGPVIAHGLRGPDNIGSIPPPWGFGSDFEAGGHHQFPFFTGDILWGIEGLEPNRDEMGPGDSVNTGMSFQAVDADHSLVARAIKQVPPGQVTGDITALLQAGQIPHATFMELNPDGSSKSASEGFRPEQLNLRSYAYSSAQRPGVRVREVIQGSHIGKGYWRFNDAYHMQSGNGSSEGDLPGEFKFLYGATVIRDTKLKEGIFAIYGSGWVLAENDDPMGSRFMPPFQGNAGGPNGGPLFNLHGRDIDMFFVPLGIRPGAILEVGDVFRMAGPIMPTLPSKVEYSVIAPDGDVRTFTGRANAAGYFYDTSADFELDQPGLWTVELTIIHDGMTSAGHVQEPYPSGGPLTPDGRTFHFVVIDGKTEQLPIATNLAYLKPERWDRDIQNAYFASLLPSKWAGDTARAIVTMPGIVLVDKVLPVSNGVIEWQLVGSDLNEIAGNFNGKNGLADTITVTFFAEDLSNIQTAGTIVTHGARVPNASPAPSIPLRSDRPTGFAACIQGETELFTSDFELGAQEWGFSDESSWSVVQSEDSKVLQGMGHAHASAGDNWDEVIWRMRVKLISGGLHINFHTGGEGNRYSVSFWEQTTGLTVGNESTSVEVGSYHSPQEWHVVEIGIQNDQLFIGSDGILEIEQYQPNPLPPGGIDFEVLPDSVAMFDNIVICKPE</sequence>
<reference evidence="1" key="1">
    <citation type="submission" date="2018-05" db="EMBL/GenBank/DDBJ databases">
        <authorList>
            <person name="Lanie J.A."/>
            <person name="Ng W.-L."/>
            <person name="Kazmierczak K.M."/>
            <person name="Andrzejewski T.M."/>
            <person name="Davidsen T.M."/>
            <person name="Wayne K.J."/>
            <person name="Tettelin H."/>
            <person name="Glass J.I."/>
            <person name="Rusch D."/>
            <person name="Podicherti R."/>
            <person name="Tsui H.-C.T."/>
            <person name="Winkler M.E."/>
        </authorList>
    </citation>
    <scope>NUCLEOTIDE SEQUENCE</scope>
</reference>
<gene>
    <name evidence="1" type="ORF">METZ01_LOCUS135776</name>
</gene>
<accession>A0A381Z1Z2</accession>
<organism evidence="1">
    <name type="scientific">marine metagenome</name>
    <dbReference type="NCBI Taxonomy" id="408172"/>
    <lineage>
        <taxon>unclassified sequences</taxon>
        <taxon>metagenomes</taxon>
        <taxon>ecological metagenomes</taxon>
    </lineage>
</organism>
<dbReference type="EMBL" id="UINC01019566">
    <property type="protein sequence ID" value="SVA82922.1"/>
    <property type="molecule type" value="Genomic_DNA"/>
</dbReference>